<dbReference type="Gene3D" id="4.10.80.30">
    <property type="entry name" value="DNA polymerase, domain 6"/>
    <property type="match status" value="1"/>
</dbReference>
<keyword evidence="3" id="KW-0812">Transmembrane</keyword>
<evidence type="ECO:0000256" key="1">
    <source>
        <dbReference type="ARBA" id="ARBA00010266"/>
    </source>
</evidence>
<dbReference type="Pfam" id="PF01832">
    <property type="entry name" value="Glucosaminidase"/>
    <property type="match status" value="1"/>
</dbReference>
<dbReference type="GO" id="GO:0004040">
    <property type="term" value="F:amidase activity"/>
    <property type="evidence" value="ECO:0007669"/>
    <property type="project" value="InterPro"/>
</dbReference>
<evidence type="ECO:0000256" key="3">
    <source>
        <dbReference type="SAM" id="Phobius"/>
    </source>
</evidence>
<protein>
    <submittedName>
        <fullName evidence="5">N-acetylmuramoyl-L-alanine amidase</fullName>
    </submittedName>
</protein>
<keyword evidence="3" id="KW-0472">Membrane</keyword>
<dbReference type="EMBL" id="BAKI01000011">
    <property type="protein sequence ID" value="GAF36459.1"/>
    <property type="molecule type" value="Genomic_DNA"/>
</dbReference>
<sequence>MAKYSKRRKRRKQTSNIIVMLVLIGFGLVVIFGFRFLVSGTPGSNQIDNGRNELAVQHRRFINKLAPQAQLLQGQYNVLPSITLAQAILESDWGTSQLSSKYHNLFGVKAQSSNSKSVYLDTQEYVNGRYVTVKARFEVYDSWNASLAEHARLLAYGTKWNPDQYRDVVSATNYVQAAQGLEKDGYATDPTYTEKLISLIKNYKLYQFDD</sequence>
<dbReference type="PRINTS" id="PR01002">
    <property type="entry name" value="FLGFLGJ"/>
</dbReference>
<reference evidence="5" key="1">
    <citation type="journal article" date="2014" name="Genome Announc.">
        <title>Draft Genome Sequences of Two Lactobacillus Strains, L. farraginis JCM 14108T and L. composti JCM 14202T, Isolated from Compost of Distilled Shochu Residue.</title>
        <authorList>
            <person name="Yuki M."/>
            <person name="Oshima K."/>
            <person name="Suda W."/>
            <person name="Kitahara M."/>
            <person name="Kitamura K."/>
            <person name="Iida T."/>
            <person name="Hattori M."/>
            <person name="Ohkuma M."/>
        </authorList>
    </citation>
    <scope>NUCLEOTIDE SEQUENCE [LARGE SCALE GENOMIC DNA]</scope>
    <source>
        <strain evidence="5">JCM 14108</strain>
    </source>
</reference>
<dbReference type="InterPro" id="IPR051056">
    <property type="entry name" value="Glycosyl_Hydrolase_73"/>
</dbReference>
<feature type="transmembrane region" description="Helical" evidence="3">
    <location>
        <begin position="16"/>
        <end position="38"/>
    </location>
</feature>
<evidence type="ECO:0000313" key="6">
    <source>
        <dbReference type="Proteomes" id="UP000019488"/>
    </source>
</evidence>
<dbReference type="PANTHER" id="PTHR33308">
    <property type="entry name" value="PEPTIDOGLYCAN HYDROLASE FLGJ"/>
    <property type="match status" value="1"/>
</dbReference>
<organism evidence="5 6">
    <name type="scientific">Lentilactobacillus farraginis DSM 18382 = JCM 14108</name>
    <dbReference type="NCBI Taxonomy" id="1423743"/>
    <lineage>
        <taxon>Bacteria</taxon>
        <taxon>Bacillati</taxon>
        <taxon>Bacillota</taxon>
        <taxon>Bacilli</taxon>
        <taxon>Lactobacillales</taxon>
        <taxon>Lactobacillaceae</taxon>
        <taxon>Lentilactobacillus</taxon>
    </lineage>
</organism>
<comment type="caution">
    <text evidence="5">The sequence shown here is derived from an EMBL/GenBank/DDBJ whole genome shotgun (WGS) entry which is preliminary data.</text>
</comment>
<dbReference type="SMART" id="SM00047">
    <property type="entry name" value="LYZ2"/>
    <property type="match status" value="1"/>
</dbReference>
<accession>X0PAF0</accession>
<dbReference type="STRING" id="1423743.FD41_GL002586"/>
<name>X0PAF0_9LACO</name>
<proteinExistence type="inferred from homology"/>
<dbReference type="Gene3D" id="1.10.530.10">
    <property type="match status" value="1"/>
</dbReference>
<keyword evidence="2" id="KW-0378">Hydrolase</keyword>
<dbReference type="Proteomes" id="UP000019488">
    <property type="component" value="Unassembled WGS sequence"/>
</dbReference>
<feature type="domain" description="Mannosyl-glycoprotein endo-beta-N-acetylglucosamidase-like" evidence="4">
    <location>
        <begin position="52"/>
        <end position="209"/>
    </location>
</feature>
<comment type="similarity">
    <text evidence="1">Belongs to the glycosyl hydrolase 73 family.</text>
</comment>
<dbReference type="AlphaFoldDB" id="X0PAF0"/>
<evidence type="ECO:0000259" key="4">
    <source>
        <dbReference type="SMART" id="SM00047"/>
    </source>
</evidence>
<dbReference type="InterPro" id="IPR002901">
    <property type="entry name" value="MGlyc_endo_b_GlcNAc-like_dom"/>
</dbReference>
<evidence type="ECO:0000256" key="2">
    <source>
        <dbReference type="ARBA" id="ARBA00022801"/>
    </source>
</evidence>
<keyword evidence="3" id="KW-1133">Transmembrane helix</keyword>
<gene>
    <name evidence="5" type="ORF">JCM14108_1426</name>
</gene>
<dbReference type="PANTHER" id="PTHR33308:SF10">
    <property type="entry name" value="EXO-GLUCOSAMINIDASE LYTG"/>
    <property type="match status" value="1"/>
</dbReference>
<evidence type="ECO:0000313" key="5">
    <source>
        <dbReference type="EMBL" id="GAF36459.1"/>
    </source>
</evidence>